<sequence length="703" mass="78556">MSNFLITTSGDGRRNINDDDNGKQYSRGGPQRRGRGRGGGNNNYRGNKGRGGYRGRGGGGPNPRSRIADEDDEGDVDMGDSGASGSRNNRKYNPYGNRPPTRRGDRPGGGKAYMDNEAGGSAGVMSRLGLPVQRGGGNRGRGRGNSRGNSKNYDNRKNDYIQPSEQWFKVLIPHGKKGEKSFILREITKLSAVPFVPINYHYEGEMVVFYVQGRTEANAVRDVTRRITLPNGFKMIILTKFMPKGPEENKSYSKPMSEEQIEKMKISMSKRYDPATQTLDMSDFFNDTDLNNENIRVVLNRPNPMENFLKIVKENIPETLSLNLSDNRLMSLGELGPLKDAAPGLKSLNLSNNSLKSDYELDKIKGLMLEELQLDGNPLCDRYQDQPQYISAIRKRFPKVIKLDGEPLAAPITFDLETPTRLPPRKESYFFNSQAQDVVTKFIKQYYDIYDSESRQGLLEAYHENALFSISCANNPSIQGNQPFLNSYIQDSRNLQKVYNSDKRMRLLKQGKLNVVAFLTNLPKTKHDMNSLVVDVNHISASLLSFTVNGVFKETDSKTERPPIRQFSRMFVTIPQAGGIAITNDEITYSNASHDQMRSAFKTPAPTPSHSPVQDIPGPSLLSSPVPTPINPASIVTPPGLAGTQFTEIQLQMIQQFSQQSGMNQDWSMKCLAQNDWDFEKSAQVFTDLRNKGSIPPEAFVKS</sequence>
<dbReference type="Gene3D" id="3.10.450.50">
    <property type="match status" value="1"/>
</dbReference>
<dbReference type="Pfam" id="PF22602">
    <property type="entry name" value="NXF_NTF2"/>
    <property type="match status" value="1"/>
</dbReference>
<comment type="caution">
    <text evidence="10">The sequence shown here is derived from an EMBL/GenBank/DDBJ whole genome shotgun (WGS) entry which is preliminary data.</text>
</comment>
<dbReference type="Gene3D" id="1.10.8.10">
    <property type="entry name" value="DNA helicase RuvA subunit, C-terminal domain"/>
    <property type="match status" value="1"/>
</dbReference>
<feature type="compositionally biased region" description="Acidic residues" evidence="9">
    <location>
        <begin position="69"/>
        <end position="78"/>
    </location>
</feature>
<dbReference type="EMBL" id="CAIIXF020000008">
    <property type="protein sequence ID" value="CAH1792138.1"/>
    <property type="molecule type" value="Genomic_DNA"/>
</dbReference>
<evidence type="ECO:0000256" key="8">
    <source>
        <dbReference type="ARBA" id="ARBA00023242"/>
    </source>
</evidence>
<comment type="subcellular location">
    <subcellularLocation>
        <location evidence="1">Nucleus</location>
        <location evidence="1">Nucleoplasm</location>
    </subcellularLocation>
</comment>
<dbReference type="InterPro" id="IPR018222">
    <property type="entry name" value="Nuclear_transport_factor_2_euk"/>
</dbReference>
<dbReference type="InterPro" id="IPR005637">
    <property type="entry name" value="TAP_C_dom"/>
</dbReference>
<dbReference type="SUPFAM" id="SSF52058">
    <property type="entry name" value="L domain-like"/>
    <property type="match status" value="1"/>
</dbReference>
<comment type="similarity">
    <text evidence="2">Belongs to the NXF family.</text>
</comment>
<organism evidence="10 11">
    <name type="scientific">Owenia fusiformis</name>
    <name type="common">Polychaete worm</name>
    <dbReference type="NCBI Taxonomy" id="6347"/>
    <lineage>
        <taxon>Eukaryota</taxon>
        <taxon>Metazoa</taxon>
        <taxon>Spiralia</taxon>
        <taxon>Lophotrochozoa</taxon>
        <taxon>Annelida</taxon>
        <taxon>Polychaeta</taxon>
        <taxon>Sedentaria</taxon>
        <taxon>Canalipalpata</taxon>
        <taxon>Sabellida</taxon>
        <taxon>Oweniida</taxon>
        <taxon>Oweniidae</taxon>
        <taxon>Owenia</taxon>
    </lineage>
</organism>
<proteinExistence type="inferred from homology"/>
<keyword evidence="8" id="KW-0539">Nucleus</keyword>
<dbReference type="GO" id="GO:0016973">
    <property type="term" value="P:poly(A)+ mRNA export from nucleus"/>
    <property type="evidence" value="ECO:0007669"/>
    <property type="project" value="TreeGrafter"/>
</dbReference>
<evidence type="ECO:0000256" key="5">
    <source>
        <dbReference type="ARBA" id="ARBA00022737"/>
    </source>
</evidence>
<evidence type="ECO:0000256" key="7">
    <source>
        <dbReference type="ARBA" id="ARBA00022884"/>
    </source>
</evidence>
<dbReference type="Gene3D" id="3.80.10.10">
    <property type="entry name" value="Ribonuclease Inhibitor"/>
    <property type="match status" value="1"/>
</dbReference>
<reference evidence="10" key="1">
    <citation type="submission" date="2022-03" db="EMBL/GenBank/DDBJ databases">
        <authorList>
            <person name="Martin C."/>
        </authorList>
    </citation>
    <scope>NUCLEOTIDE SEQUENCE</scope>
</reference>
<evidence type="ECO:0000256" key="9">
    <source>
        <dbReference type="SAM" id="MobiDB-lite"/>
    </source>
</evidence>
<dbReference type="PANTHER" id="PTHR10662">
    <property type="entry name" value="NUCLEAR RNA EXPORT FACTOR"/>
    <property type="match status" value="1"/>
</dbReference>
<keyword evidence="5" id="KW-0677">Repeat</keyword>
<dbReference type="GO" id="GO:0003723">
    <property type="term" value="F:RNA binding"/>
    <property type="evidence" value="ECO:0007669"/>
    <property type="project" value="UniProtKB-KW"/>
</dbReference>
<dbReference type="PROSITE" id="PS50177">
    <property type="entry name" value="NTF2_DOMAIN"/>
    <property type="match status" value="1"/>
</dbReference>
<feature type="compositionally biased region" description="Gly residues" evidence="9">
    <location>
        <begin position="134"/>
        <end position="145"/>
    </location>
</feature>
<dbReference type="InterPro" id="IPR032710">
    <property type="entry name" value="NTF2-like_dom_sf"/>
</dbReference>
<dbReference type="SUPFAM" id="SSF46934">
    <property type="entry name" value="UBA-like"/>
    <property type="match status" value="1"/>
</dbReference>
<dbReference type="PROSITE" id="PS51450">
    <property type="entry name" value="LRR"/>
    <property type="match status" value="2"/>
</dbReference>
<protein>
    <submittedName>
        <fullName evidence="10">Uncharacterized protein</fullName>
    </submittedName>
</protein>
<dbReference type="InterPro" id="IPR012677">
    <property type="entry name" value="Nucleotide-bd_a/b_plait_sf"/>
</dbReference>
<dbReference type="GO" id="GO:0005635">
    <property type="term" value="C:nuclear envelope"/>
    <property type="evidence" value="ECO:0007669"/>
    <property type="project" value="UniProtKB-ARBA"/>
</dbReference>
<dbReference type="InterPro" id="IPR030217">
    <property type="entry name" value="NXF_fam"/>
</dbReference>
<dbReference type="InterPro" id="IPR009060">
    <property type="entry name" value="UBA-like_sf"/>
</dbReference>
<name>A0A8J1U1R5_OWEFU</name>
<dbReference type="FunFam" id="3.10.450.50:FF:000004">
    <property type="entry name" value="Nuclear RNA export factor 1"/>
    <property type="match status" value="1"/>
</dbReference>
<keyword evidence="3" id="KW-0813">Transport</keyword>
<dbReference type="InterPro" id="IPR032675">
    <property type="entry name" value="LRR_dom_sf"/>
</dbReference>
<dbReference type="PROSITE" id="PS51281">
    <property type="entry name" value="TAP_C"/>
    <property type="match status" value="1"/>
</dbReference>
<dbReference type="OrthoDB" id="25872at2759"/>
<evidence type="ECO:0000256" key="6">
    <source>
        <dbReference type="ARBA" id="ARBA00022816"/>
    </source>
</evidence>
<dbReference type="InterPro" id="IPR002075">
    <property type="entry name" value="NTF2_dom"/>
</dbReference>
<dbReference type="FunFam" id="1.10.8.10:FF:000018">
    <property type="entry name" value="Nuclear RNA export factor 1"/>
    <property type="match status" value="1"/>
</dbReference>
<evidence type="ECO:0000256" key="3">
    <source>
        <dbReference type="ARBA" id="ARBA00022448"/>
    </source>
</evidence>
<dbReference type="InterPro" id="IPR001611">
    <property type="entry name" value="Leu-rich_rpt"/>
</dbReference>
<dbReference type="InterPro" id="IPR035979">
    <property type="entry name" value="RBD_domain_sf"/>
</dbReference>
<dbReference type="Pfam" id="PF24048">
    <property type="entry name" value="LRR_NXF1-5"/>
    <property type="match status" value="1"/>
</dbReference>
<keyword evidence="11" id="KW-1185">Reference proteome</keyword>
<dbReference type="SUPFAM" id="SSF54928">
    <property type="entry name" value="RNA-binding domain, RBD"/>
    <property type="match status" value="1"/>
</dbReference>
<accession>A0A8J1U1R5</accession>
<evidence type="ECO:0000313" key="10">
    <source>
        <dbReference type="EMBL" id="CAH1792138.1"/>
    </source>
</evidence>
<keyword evidence="7" id="KW-0694">RNA-binding</keyword>
<dbReference type="SMART" id="SM00804">
    <property type="entry name" value="TAP_C"/>
    <property type="match status" value="1"/>
</dbReference>
<dbReference type="Pfam" id="PF03943">
    <property type="entry name" value="TAP_C"/>
    <property type="match status" value="1"/>
</dbReference>
<evidence type="ECO:0000256" key="4">
    <source>
        <dbReference type="ARBA" id="ARBA00022614"/>
    </source>
</evidence>
<dbReference type="PANTHER" id="PTHR10662:SF22">
    <property type="entry name" value="NUCLEAR RNA EXPORT FACTOR 1"/>
    <property type="match status" value="1"/>
</dbReference>
<feature type="region of interest" description="Disordered" evidence="9">
    <location>
        <begin position="1"/>
        <end position="158"/>
    </location>
</feature>
<keyword evidence="4" id="KW-0433">Leucine-rich repeat</keyword>
<dbReference type="FunFam" id="3.80.10.10:FF:000384">
    <property type="entry name" value="Nuclear RNA export factor 1"/>
    <property type="match status" value="1"/>
</dbReference>
<dbReference type="Proteomes" id="UP000749559">
    <property type="component" value="Unassembled WGS sequence"/>
</dbReference>
<dbReference type="InterPro" id="IPR015245">
    <property type="entry name" value="Tap_RNA-bd"/>
</dbReference>
<dbReference type="Pfam" id="PF09162">
    <property type="entry name" value="Tap-RNA_bind"/>
    <property type="match status" value="1"/>
</dbReference>
<gene>
    <name evidence="10" type="ORF">OFUS_LOCUS17151</name>
</gene>
<dbReference type="AlphaFoldDB" id="A0A8J1U1R5"/>
<evidence type="ECO:0000313" key="11">
    <source>
        <dbReference type="Proteomes" id="UP000749559"/>
    </source>
</evidence>
<evidence type="ECO:0000256" key="2">
    <source>
        <dbReference type="ARBA" id="ARBA00009285"/>
    </source>
</evidence>
<feature type="compositionally biased region" description="Basic and acidic residues" evidence="9">
    <location>
        <begin position="11"/>
        <end position="22"/>
    </location>
</feature>
<dbReference type="GO" id="GO:0005737">
    <property type="term" value="C:cytoplasm"/>
    <property type="evidence" value="ECO:0007669"/>
    <property type="project" value="InterPro"/>
</dbReference>
<dbReference type="Gene3D" id="3.30.70.330">
    <property type="match status" value="1"/>
</dbReference>
<dbReference type="InterPro" id="IPR057125">
    <property type="entry name" value="NXF1/2/3/5-like_LRR"/>
</dbReference>
<keyword evidence="6" id="KW-0509">mRNA transport</keyword>
<evidence type="ECO:0000256" key="1">
    <source>
        <dbReference type="ARBA" id="ARBA00004642"/>
    </source>
</evidence>
<dbReference type="CDD" id="cd14342">
    <property type="entry name" value="UBA_TAP-C"/>
    <property type="match status" value="1"/>
</dbReference>
<dbReference type="GO" id="GO:0005654">
    <property type="term" value="C:nucleoplasm"/>
    <property type="evidence" value="ECO:0007669"/>
    <property type="project" value="UniProtKB-SubCell"/>
</dbReference>
<dbReference type="SUPFAM" id="SSF54427">
    <property type="entry name" value="NTF2-like"/>
    <property type="match status" value="1"/>
</dbReference>